<evidence type="ECO:0000259" key="5">
    <source>
        <dbReference type="Pfam" id="PF01551"/>
    </source>
</evidence>
<feature type="chain" id="PRO_5035313141" description="M23ase beta-sheet core domain-containing protein" evidence="4">
    <location>
        <begin position="23"/>
        <end position="416"/>
    </location>
</feature>
<reference evidence="6" key="1">
    <citation type="submission" date="2021-01" db="EMBL/GenBank/DDBJ databases">
        <title>Whole genome shotgun sequence of Actinocatenispora rupis NBRC 107355.</title>
        <authorList>
            <person name="Komaki H."/>
            <person name="Tamura T."/>
        </authorList>
    </citation>
    <scope>NUCLEOTIDE SEQUENCE</scope>
    <source>
        <strain evidence="6">NBRC 107355</strain>
    </source>
</reference>
<accession>A0A8J3IXV7</accession>
<dbReference type="Pfam" id="PF01551">
    <property type="entry name" value="Peptidase_M23"/>
    <property type="match status" value="1"/>
</dbReference>
<name>A0A8J3IXV7_9ACTN</name>
<feature type="domain" description="M23ase beta-sheet core" evidence="5">
    <location>
        <begin position="309"/>
        <end position="407"/>
    </location>
</feature>
<sequence>MRRLLATLTTLLVLPLASPAYAGPREDKRDVDRRLAAARDTMEGATRRARTAIASYDRATAALPAARRAAAEARGLVVAAEAAAKQARREADVARRRYRSATLAYQRSQRAVDAARDDVGRLVAEAYKGQSVMRLNAVLAARSPSELADRIGWLDTVARHRRDALDRVTRERLTARQRQNTADAARRRADAADSAARRTLGQARQAQRTADDAVRQVGDLVGVRERARDVAEQERDRSLANYRDLRDQSARIAARIRAASGGQRRGGSGSGSGGTVHDSGAYFRTPVAGAYKSSDYGWRFDPYYHVSQLHAGVDLAVGAGTPIHAGAAGRVVYAGWNGGYGNYTCLLHGTYRGQSLSSCYAHQSSIGVGYGQWVGRGQYIGRVGSTGASTGPHLHFEVRLDGNPVQPLGWLPGCLC</sequence>
<protein>
    <recommendedName>
        <fullName evidence="5">M23ase beta-sheet core domain-containing protein</fullName>
    </recommendedName>
</protein>
<dbReference type="GO" id="GO:0004222">
    <property type="term" value="F:metalloendopeptidase activity"/>
    <property type="evidence" value="ECO:0007669"/>
    <property type="project" value="TreeGrafter"/>
</dbReference>
<dbReference type="CDD" id="cd12797">
    <property type="entry name" value="M23_peptidase"/>
    <property type="match status" value="1"/>
</dbReference>
<evidence type="ECO:0000256" key="1">
    <source>
        <dbReference type="ARBA" id="ARBA00022729"/>
    </source>
</evidence>
<keyword evidence="2" id="KW-0175">Coiled coil</keyword>
<organism evidence="6 7">
    <name type="scientific">Actinocatenispora rupis</name>
    <dbReference type="NCBI Taxonomy" id="519421"/>
    <lineage>
        <taxon>Bacteria</taxon>
        <taxon>Bacillati</taxon>
        <taxon>Actinomycetota</taxon>
        <taxon>Actinomycetes</taxon>
        <taxon>Micromonosporales</taxon>
        <taxon>Micromonosporaceae</taxon>
        <taxon>Actinocatenispora</taxon>
    </lineage>
</organism>
<feature type="region of interest" description="Disordered" evidence="3">
    <location>
        <begin position="175"/>
        <end position="211"/>
    </location>
</feature>
<feature type="region of interest" description="Disordered" evidence="3">
    <location>
        <begin position="257"/>
        <end position="278"/>
    </location>
</feature>
<dbReference type="InterPro" id="IPR050570">
    <property type="entry name" value="Cell_wall_metabolism_enzyme"/>
</dbReference>
<dbReference type="AlphaFoldDB" id="A0A8J3IXV7"/>
<evidence type="ECO:0000256" key="4">
    <source>
        <dbReference type="SAM" id="SignalP"/>
    </source>
</evidence>
<feature type="compositionally biased region" description="Gly residues" evidence="3">
    <location>
        <begin position="263"/>
        <end position="274"/>
    </location>
</feature>
<evidence type="ECO:0000313" key="6">
    <source>
        <dbReference type="EMBL" id="GID10673.1"/>
    </source>
</evidence>
<feature type="compositionally biased region" description="Low complexity" evidence="3">
    <location>
        <begin position="192"/>
        <end position="208"/>
    </location>
</feature>
<dbReference type="InterPro" id="IPR011055">
    <property type="entry name" value="Dup_hybrid_motif"/>
</dbReference>
<comment type="caution">
    <text evidence="6">The sequence shown here is derived from an EMBL/GenBank/DDBJ whole genome shotgun (WGS) entry which is preliminary data.</text>
</comment>
<feature type="signal peptide" evidence="4">
    <location>
        <begin position="1"/>
        <end position="22"/>
    </location>
</feature>
<dbReference type="Gene3D" id="2.70.70.10">
    <property type="entry name" value="Glucose Permease (Domain IIA)"/>
    <property type="match status" value="1"/>
</dbReference>
<dbReference type="SUPFAM" id="SSF51261">
    <property type="entry name" value="Duplicated hybrid motif"/>
    <property type="match status" value="1"/>
</dbReference>
<proteinExistence type="predicted"/>
<dbReference type="PANTHER" id="PTHR21666">
    <property type="entry name" value="PEPTIDASE-RELATED"/>
    <property type="match status" value="1"/>
</dbReference>
<gene>
    <name evidence="6" type="ORF">Aru02nite_15620</name>
</gene>
<evidence type="ECO:0000256" key="3">
    <source>
        <dbReference type="SAM" id="MobiDB-lite"/>
    </source>
</evidence>
<keyword evidence="1 4" id="KW-0732">Signal</keyword>
<feature type="coiled-coil region" evidence="2">
    <location>
        <begin position="28"/>
        <end position="104"/>
    </location>
</feature>
<dbReference type="RefSeq" id="WP_203656049.1">
    <property type="nucleotide sequence ID" value="NZ_BAAAZM010000003.1"/>
</dbReference>
<keyword evidence="7" id="KW-1185">Reference proteome</keyword>
<evidence type="ECO:0000313" key="7">
    <source>
        <dbReference type="Proteomes" id="UP000612808"/>
    </source>
</evidence>
<dbReference type="EMBL" id="BOMB01000008">
    <property type="protein sequence ID" value="GID10673.1"/>
    <property type="molecule type" value="Genomic_DNA"/>
</dbReference>
<dbReference type="Proteomes" id="UP000612808">
    <property type="component" value="Unassembled WGS sequence"/>
</dbReference>
<dbReference type="InterPro" id="IPR016047">
    <property type="entry name" value="M23ase_b-sheet_dom"/>
</dbReference>
<dbReference type="PANTHER" id="PTHR21666:SF289">
    <property type="entry name" value="L-ALA--D-GLU ENDOPEPTIDASE"/>
    <property type="match status" value="1"/>
</dbReference>
<evidence type="ECO:0000256" key="2">
    <source>
        <dbReference type="SAM" id="Coils"/>
    </source>
</evidence>